<comment type="caution">
    <text evidence="3">The sequence shown here is derived from an EMBL/GenBank/DDBJ whole genome shotgun (WGS) entry which is preliminary data.</text>
</comment>
<dbReference type="PANTHER" id="PTHR38436:SF1">
    <property type="entry name" value="ESTER CYCLASE"/>
    <property type="match status" value="1"/>
</dbReference>
<dbReference type="Proteomes" id="UP000541810">
    <property type="component" value="Unassembled WGS sequence"/>
</dbReference>
<dbReference type="RefSeq" id="WP_184677643.1">
    <property type="nucleotide sequence ID" value="NZ_JACHGY010000001.1"/>
</dbReference>
<dbReference type="PANTHER" id="PTHR38436">
    <property type="entry name" value="POLYKETIDE CYCLASE SNOAL-LIKE DOMAIN"/>
    <property type="match status" value="1"/>
</dbReference>
<keyword evidence="4" id="KW-1185">Reference proteome</keyword>
<dbReference type="InterPro" id="IPR037401">
    <property type="entry name" value="SnoaL-like"/>
</dbReference>
<evidence type="ECO:0000313" key="3">
    <source>
        <dbReference type="EMBL" id="MBB6430104.1"/>
    </source>
</evidence>
<dbReference type="InterPro" id="IPR009959">
    <property type="entry name" value="Cyclase_SnoaL-like"/>
</dbReference>
<protein>
    <submittedName>
        <fullName evidence="3">Putative SnoaL-like aldol condensation-catalyzing enzyme</fullName>
    </submittedName>
</protein>
<evidence type="ECO:0000259" key="2">
    <source>
        <dbReference type="Pfam" id="PF12680"/>
    </source>
</evidence>
<proteinExistence type="predicted"/>
<organism evidence="3 4">
    <name type="scientific">Algisphaera agarilytica</name>
    <dbReference type="NCBI Taxonomy" id="1385975"/>
    <lineage>
        <taxon>Bacteria</taxon>
        <taxon>Pseudomonadati</taxon>
        <taxon>Planctomycetota</taxon>
        <taxon>Phycisphaerae</taxon>
        <taxon>Phycisphaerales</taxon>
        <taxon>Phycisphaeraceae</taxon>
        <taxon>Algisphaera</taxon>
    </lineage>
</organism>
<keyword evidence="1" id="KW-0732">Signal</keyword>
<dbReference type="SUPFAM" id="SSF54427">
    <property type="entry name" value="NTF2-like"/>
    <property type="match status" value="2"/>
</dbReference>
<feature type="domain" description="SnoaL-like" evidence="2">
    <location>
        <begin position="167"/>
        <end position="262"/>
    </location>
</feature>
<sequence length="288" mass="30829">MKTALSLVLTASALSACGAPQATTPEATMEPTNAQKAVALLNSIETGDTSAVAYINPEQYTQHNLAVADGLAGFGEVLAALPEGSAKVSVQRVLTDGDYVITHTEYDFFGPKVGFDIFRFEDGLIVEHWDNLQELVAETASGRTQIDGPTEVTDLELTEANKALVKGFVADVLMGGSPEKITQYIHPDNYAQHNPAVGDGLAALGAAMKAMAEAGTPMVYEKNHAVFGEGNFVLTVSEGVFLGQPTSFYDLFRIDGGKIVEHWDAIETIPPRDEWKNDNGKFGFPGME</sequence>
<dbReference type="GO" id="GO:0030638">
    <property type="term" value="P:polyketide metabolic process"/>
    <property type="evidence" value="ECO:0007669"/>
    <property type="project" value="InterPro"/>
</dbReference>
<accession>A0A7X0H975</accession>
<dbReference type="Gene3D" id="3.10.450.50">
    <property type="match status" value="2"/>
</dbReference>
<dbReference type="EMBL" id="JACHGY010000001">
    <property type="protein sequence ID" value="MBB6430104.1"/>
    <property type="molecule type" value="Genomic_DNA"/>
</dbReference>
<dbReference type="PROSITE" id="PS51257">
    <property type="entry name" value="PROKAR_LIPOPROTEIN"/>
    <property type="match status" value="1"/>
</dbReference>
<gene>
    <name evidence="3" type="ORF">HNQ40_001910</name>
</gene>
<evidence type="ECO:0000313" key="4">
    <source>
        <dbReference type="Proteomes" id="UP000541810"/>
    </source>
</evidence>
<name>A0A7X0H975_9BACT</name>
<reference evidence="3 4" key="1">
    <citation type="submission" date="2020-08" db="EMBL/GenBank/DDBJ databases">
        <title>Genomic Encyclopedia of Type Strains, Phase IV (KMG-IV): sequencing the most valuable type-strain genomes for metagenomic binning, comparative biology and taxonomic classification.</title>
        <authorList>
            <person name="Goeker M."/>
        </authorList>
    </citation>
    <scope>NUCLEOTIDE SEQUENCE [LARGE SCALE GENOMIC DNA]</scope>
    <source>
        <strain evidence="3 4">DSM 103725</strain>
    </source>
</reference>
<feature type="chain" id="PRO_5030920161" evidence="1">
    <location>
        <begin position="23"/>
        <end position="288"/>
    </location>
</feature>
<evidence type="ECO:0000256" key="1">
    <source>
        <dbReference type="SAM" id="SignalP"/>
    </source>
</evidence>
<feature type="domain" description="SnoaL-like" evidence="2">
    <location>
        <begin position="40"/>
        <end position="128"/>
    </location>
</feature>
<dbReference type="Pfam" id="PF12680">
    <property type="entry name" value="SnoaL_2"/>
    <property type="match status" value="2"/>
</dbReference>
<dbReference type="AlphaFoldDB" id="A0A7X0H975"/>
<dbReference type="InterPro" id="IPR032710">
    <property type="entry name" value="NTF2-like_dom_sf"/>
</dbReference>
<feature type="signal peptide" evidence="1">
    <location>
        <begin position="1"/>
        <end position="22"/>
    </location>
</feature>